<organism evidence="1">
    <name type="scientific">Fusarium oxysporum f. sp. pisi HDV247</name>
    <dbReference type="NCBI Taxonomy" id="1080344"/>
    <lineage>
        <taxon>Eukaryota</taxon>
        <taxon>Fungi</taxon>
        <taxon>Dikarya</taxon>
        <taxon>Ascomycota</taxon>
        <taxon>Pezizomycotina</taxon>
        <taxon>Sordariomycetes</taxon>
        <taxon>Hypocreomycetidae</taxon>
        <taxon>Hypocreales</taxon>
        <taxon>Nectriaceae</taxon>
        <taxon>Fusarium</taxon>
        <taxon>Fusarium oxysporum species complex</taxon>
    </lineage>
</organism>
<reference evidence="1" key="1">
    <citation type="submission" date="2011-10" db="EMBL/GenBank/DDBJ databases">
        <title>The Genome Sequence of Fusarium oxysporum HDV247.</title>
        <authorList>
            <consortium name="The Broad Institute Genome Sequencing Platform"/>
            <person name="Ma L.-J."/>
            <person name="Gale L.R."/>
            <person name="Schwartz D.C."/>
            <person name="Zhou S."/>
            <person name="Corby-Kistler H."/>
            <person name="Young S.K."/>
            <person name="Zeng Q."/>
            <person name="Gargeya S."/>
            <person name="Fitzgerald M."/>
            <person name="Haas B."/>
            <person name="Abouelleil A."/>
            <person name="Alvarado L."/>
            <person name="Arachchi H.M."/>
            <person name="Berlin A."/>
            <person name="Brown A."/>
            <person name="Chapman S.B."/>
            <person name="Chen Z."/>
            <person name="Dunbar C."/>
            <person name="Freedman E."/>
            <person name="Gearin G."/>
            <person name="Goldberg J."/>
            <person name="Griggs A."/>
            <person name="Gujja S."/>
            <person name="Heiman D."/>
            <person name="Howarth C."/>
            <person name="Larson L."/>
            <person name="Lui A."/>
            <person name="MacDonald P.J.P."/>
            <person name="Montmayeur A."/>
            <person name="Murphy C."/>
            <person name="Neiman D."/>
            <person name="Pearson M."/>
            <person name="Priest M."/>
            <person name="Roberts A."/>
            <person name="Saif S."/>
            <person name="Shea T."/>
            <person name="Shenoy N."/>
            <person name="Sisk P."/>
            <person name="Stolte C."/>
            <person name="Sykes S."/>
            <person name="Wortman J."/>
            <person name="Nusbaum C."/>
            <person name="Birren B."/>
        </authorList>
    </citation>
    <scope>NUCLEOTIDE SEQUENCE [LARGE SCALE GENOMIC DNA]</scope>
    <source>
        <strain evidence="1">HDV247</strain>
    </source>
</reference>
<evidence type="ECO:0000313" key="1">
    <source>
        <dbReference type="EMBL" id="EXA33198.1"/>
    </source>
</evidence>
<sequence>MSAGMRCMPLCDHHEGNAAKYVDIEHFAASNADVCRCLLRGRPGNLVEAAFTLRKYEGKESDFMYQEQVGESVMSCLELIMALALDREDKSEL</sequence>
<proteinExistence type="predicted"/>
<dbReference type="AlphaFoldDB" id="W9NKB0"/>
<protein>
    <submittedName>
        <fullName evidence="1">Uncharacterized protein</fullName>
    </submittedName>
</protein>
<dbReference type="HOGENOM" id="CLU_2399752_0_0_1"/>
<reference evidence="1" key="2">
    <citation type="submission" date="2012-05" db="EMBL/GenBank/DDBJ databases">
        <title>Annotation of the Genome Sequence of Fusarium oxysporum HDV247.</title>
        <authorList>
            <consortium name="The Broad Institute Genomics Platform"/>
            <person name="Ma L.-J."/>
            <person name="Corby-Kistler H."/>
            <person name="Broz K."/>
            <person name="Gale L.R."/>
            <person name="Jonkers W."/>
            <person name="O'Donnell K."/>
            <person name="Ploetz R."/>
            <person name="Steinberg C."/>
            <person name="Schwartz D.C."/>
            <person name="VanEtten H."/>
            <person name="Zhou S."/>
            <person name="Young S.K."/>
            <person name="Zeng Q."/>
            <person name="Gargeya S."/>
            <person name="Fitzgerald M."/>
            <person name="Abouelleil A."/>
            <person name="Alvarado L."/>
            <person name="Chapman S.B."/>
            <person name="Gainer-Dewar J."/>
            <person name="Goldberg J."/>
            <person name="Griggs A."/>
            <person name="Gujja S."/>
            <person name="Hansen M."/>
            <person name="Howarth C."/>
            <person name="Imamovic A."/>
            <person name="Ireland A."/>
            <person name="Larimer J."/>
            <person name="McCowan C."/>
            <person name="Murphy C."/>
            <person name="Pearson M."/>
            <person name="Poon T.W."/>
            <person name="Priest M."/>
            <person name="Roberts A."/>
            <person name="Saif S."/>
            <person name="Shea T."/>
            <person name="Sykes S."/>
            <person name="Wortman J."/>
            <person name="Nusbaum C."/>
            <person name="Birren B."/>
        </authorList>
    </citation>
    <scope>NUCLEOTIDE SEQUENCE</scope>
    <source>
        <strain evidence="1">HDV247</strain>
    </source>
</reference>
<accession>W9NKB0</accession>
<gene>
    <name evidence="1" type="ORF">FOVG_15561</name>
</gene>
<name>W9NKB0_FUSOX</name>
<dbReference type="EMBL" id="JH650987">
    <property type="protein sequence ID" value="EXA33198.1"/>
    <property type="molecule type" value="Genomic_DNA"/>
</dbReference>
<dbReference type="Proteomes" id="UP000030751">
    <property type="component" value="Unassembled WGS sequence"/>
</dbReference>